<reference evidence="10 11" key="1">
    <citation type="submission" date="2020-12" db="EMBL/GenBank/DDBJ databases">
        <title>Geomonas sp. Red421, isolated from paddy soil.</title>
        <authorList>
            <person name="Xu Z."/>
            <person name="Zhang Z."/>
            <person name="Masuda Y."/>
            <person name="Itoh H."/>
            <person name="Senoo K."/>
        </authorList>
    </citation>
    <scope>NUCLEOTIDE SEQUENCE [LARGE SCALE GENOMIC DNA]</scope>
    <source>
        <strain evidence="10 11">Red421</strain>
    </source>
</reference>
<evidence type="ECO:0000259" key="8">
    <source>
        <dbReference type="PROSITE" id="PS50112"/>
    </source>
</evidence>
<dbReference type="InterPro" id="IPR036097">
    <property type="entry name" value="HisK_dim/P_sf"/>
</dbReference>
<dbReference type="InterPro" id="IPR050351">
    <property type="entry name" value="BphY/WalK/GraS-like"/>
</dbReference>
<evidence type="ECO:0000313" key="11">
    <source>
        <dbReference type="Proteomes" id="UP000614714"/>
    </source>
</evidence>
<dbReference type="RefSeq" id="WP_199390902.1">
    <property type="nucleotide sequence ID" value="NZ_JAEMHL010000016.1"/>
</dbReference>
<keyword evidence="4" id="KW-0808">Transferase</keyword>
<dbReference type="SMART" id="SM00091">
    <property type="entry name" value="PAS"/>
    <property type="match status" value="2"/>
</dbReference>
<feature type="domain" description="PAS" evidence="8">
    <location>
        <begin position="131"/>
        <end position="202"/>
    </location>
</feature>
<dbReference type="InterPro" id="IPR036890">
    <property type="entry name" value="HATPase_C_sf"/>
</dbReference>
<evidence type="ECO:0000256" key="5">
    <source>
        <dbReference type="ARBA" id="ARBA00022777"/>
    </source>
</evidence>
<dbReference type="InterPro" id="IPR000014">
    <property type="entry name" value="PAS"/>
</dbReference>
<dbReference type="Pfam" id="PF02518">
    <property type="entry name" value="HATPase_c"/>
    <property type="match status" value="1"/>
</dbReference>
<keyword evidence="6" id="KW-0472">Membrane</keyword>
<dbReference type="Pfam" id="PF00512">
    <property type="entry name" value="HisKA"/>
    <property type="match status" value="1"/>
</dbReference>
<sequence length="495" mass="55616">MIVADGKVVEFCESVRDACCSVDMDGNILHANEAFCCLVGYDRTTLRTKTSRDITPHEYLPCEAELIENQVKVRGFSEIYEKEYVRQDGTRVPVELMRTLMTDADGAPGGMLAIVRDISARKQLQQELVRSREEYRALADNSPDIMIRFDRNLYHVYANAAAAKACGIAVEELVGRTLFEIGLPPELEETWKERIWSVFNSGTPMVVEDCMPFESGIRHFEYQLVPEGARGEKALTMMVVGRDITERKRVEGALLEVQEELERRVAQRTESLETALREQEAFSYSVSHDLRAPLRHINAYLRILTEDFESQLPPEAVYFIDKARDGSDRMGKLIDDLLELARVGRVALDKAEVDLSELALAAAMSLQEMAPERAATFSIEPGITVSGDKLLLNQLIANLLQNAWKYSAKKETASIGFGRRTTSEGDVLYVEDDGVGFEMAFSDKLFRPFQRLHGPEYEGNGIGLATVERIVDRHGGRIWADSEVGEGTVFYFTLS</sequence>
<protein>
    <recommendedName>
        <fullName evidence="2">histidine kinase</fullName>
        <ecNumber evidence="2">2.7.13.3</ecNumber>
    </recommendedName>
</protein>
<dbReference type="Proteomes" id="UP000614714">
    <property type="component" value="Unassembled WGS sequence"/>
</dbReference>
<keyword evidence="3" id="KW-0597">Phosphoprotein</keyword>
<dbReference type="SMART" id="SM00086">
    <property type="entry name" value="PAC"/>
    <property type="match status" value="2"/>
</dbReference>
<keyword evidence="5" id="KW-0418">Kinase</keyword>
<dbReference type="SMART" id="SM00387">
    <property type="entry name" value="HATPase_c"/>
    <property type="match status" value="1"/>
</dbReference>
<evidence type="ECO:0000259" key="9">
    <source>
        <dbReference type="PROSITE" id="PS50113"/>
    </source>
</evidence>
<evidence type="ECO:0000259" key="7">
    <source>
        <dbReference type="PROSITE" id="PS50109"/>
    </source>
</evidence>
<dbReference type="PROSITE" id="PS50112">
    <property type="entry name" value="PAS"/>
    <property type="match status" value="1"/>
</dbReference>
<feature type="domain" description="Histidine kinase" evidence="7">
    <location>
        <begin position="285"/>
        <end position="495"/>
    </location>
</feature>
<dbReference type="InterPro" id="IPR013767">
    <property type="entry name" value="PAS_fold"/>
</dbReference>
<evidence type="ECO:0000256" key="2">
    <source>
        <dbReference type="ARBA" id="ARBA00012438"/>
    </source>
</evidence>
<evidence type="ECO:0000256" key="1">
    <source>
        <dbReference type="ARBA" id="ARBA00000085"/>
    </source>
</evidence>
<dbReference type="SUPFAM" id="SSF55785">
    <property type="entry name" value="PYP-like sensor domain (PAS domain)"/>
    <property type="match status" value="2"/>
</dbReference>
<dbReference type="InterPro" id="IPR003661">
    <property type="entry name" value="HisK_dim/P_dom"/>
</dbReference>
<gene>
    <name evidence="10" type="ORF">JFN91_19950</name>
</gene>
<dbReference type="InterPro" id="IPR003594">
    <property type="entry name" value="HATPase_dom"/>
</dbReference>
<proteinExistence type="predicted"/>
<dbReference type="Gene3D" id="1.10.287.130">
    <property type="match status" value="1"/>
</dbReference>
<feature type="domain" description="PAC" evidence="9">
    <location>
        <begin position="78"/>
        <end position="130"/>
    </location>
</feature>
<comment type="caution">
    <text evidence="10">The sequence shown here is derived from an EMBL/GenBank/DDBJ whole genome shotgun (WGS) entry which is preliminary data.</text>
</comment>
<evidence type="ECO:0000256" key="3">
    <source>
        <dbReference type="ARBA" id="ARBA00022553"/>
    </source>
</evidence>
<dbReference type="PRINTS" id="PR00344">
    <property type="entry name" value="BCTRLSENSOR"/>
</dbReference>
<dbReference type="SUPFAM" id="SSF55874">
    <property type="entry name" value="ATPase domain of HSP90 chaperone/DNA topoisomerase II/histidine kinase"/>
    <property type="match status" value="1"/>
</dbReference>
<evidence type="ECO:0000313" key="10">
    <source>
        <dbReference type="EMBL" id="MBJ6752495.1"/>
    </source>
</evidence>
<dbReference type="PROSITE" id="PS50113">
    <property type="entry name" value="PAC"/>
    <property type="match status" value="1"/>
</dbReference>
<dbReference type="PANTHER" id="PTHR42878">
    <property type="entry name" value="TWO-COMPONENT HISTIDINE KINASE"/>
    <property type="match status" value="1"/>
</dbReference>
<dbReference type="InterPro" id="IPR013656">
    <property type="entry name" value="PAS_4"/>
</dbReference>
<dbReference type="Pfam" id="PF00989">
    <property type="entry name" value="PAS"/>
    <property type="match status" value="1"/>
</dbReference>
<accession>A0ABS0YJN7</accession>
<dbReference type="EC" id="2.7.13.3" evidence="2"/>
<dbReference type="Gene3D" id="3.30.565.10">
    <property type="entry name" value="Histidine kinase-like ATPase, C-terminal domain"/>
    <property type="match status" value="1"/>
</dbReference>
<organism evidence="10 11">
    <name type="scientific">Geomonas anaerohicana</name>
    <dbReference type="NCBI Taxonomy" id="2798583"/>
    <lineage>
        <taxon>Bacteria</taxon>
        <taxon>Pseudomonadati</taxon>
        <taxon>Thermodesulfobacteriota</taxon>
        <taxon>Desulfuromonadia</taxon>
        <taxon>Geobacterales</taxon>
        <taxon>Geobacteraceae</taxon>
        <taxon>Geomonas</taxon>
    </lineage>
</organism>
<dbReference type="InterPro" id="IPR005467">
    <property type="entry name" value="His_kinase_dom"/>
</dbReference>
<evidence type="ECO:0000256" key="4">
    <source>
        <dbReference type="ARBA" id="ARBA00022679"/>
    </source>
</evidence>
<dbReference type="InterPro" id="IPR004358">
    <property type="entry name" value="Sig_transdc_His_kin-like_C"/>
</dbReference>
<dbReference type="SMART" id="SM00388">
    <property type="entry name" value="HisKA"/>
    <property type="match status" value="1"/>
</dbReference>
<keyword evidence="11" id="KW-1185">Reference proteome</keyword>
<dbReference type="CDD" id="cd00082">
    <property type="entry name" value="HisKA"/>
    <property type="match status" value="1"/>
</dbReference>
<dbReference type="Gene3D" id="3.30.450.20">
    <property type="entry name" value="PAS domain"/>
    <property type="match status" value="2"/>
</dbReference>
<dbReference type="NCBIfam" id="TIGR00229">
    <property type="entry name" value="sensory_box"/>
    <property type="match status" value="2"/>
</dbReference>
<dbReference type="PANTHER" id="PTHR42878:SF15">
    <property type="entry name" value="BACTERIOPHYTOCHROME"/>
    <property type="match status" value="1"/>
</dbReference>
<dbReference type="EMBL" id="JAEMHL010000016">
    <property type="protein sequence ID" value="MBJ6752495.1"/>
    <property type="molecule type" value="Genomic_DNA"/>
</dbReference>
<dbReference type="PROSITE" id="PS50109">
    <property type="entry name" value="HIS_KIN"/>
    <property type="match status" value="1"/>
</dbReference>
<dbReference type="Pfam" id="PF08448">
    <property type="entry name" value="PAS_4"/>
    <property type="match status" value="1"/>
</dbReference>
<dbReference type="InterPro" id="IPR000700">
    <property type="entry name" value="PAS-assoc_C"/>
</dbReference>
<dbReference type="CDD" id="cd00130">
    <property type="entry name" value="PAS"/>
    <property type="match status" value="1"/>
</dbReference>
<dbReference type="InterPro" id="IPR035965">
    <property type="entry name" value="PAS-like_dom_sf"/>
</dbReference>
<dbReference type="SUPFAM" id="SSF47384">
    <property type="entry name" value="Homodimeric domain of signal transducing histidine kinase"/>
    <property type="match status" value="1"/>
</dbReference>
<dbReference type="InterPro" id="IPR001610">
    <property type="entry name" value="PAC"/>
</dbReference>
<comment type="catalytic activity">
    <reaction evidence="1">
        <text>ATP + protein L-histidine = ADP + protein N-phospho-L-histidine.</text>
        <dbReference type="EC" id="2.7.13.3"/>
    </reaction>
</comment>
<name>A0ABS0YJN7_9BACT</name>
<evidence type="ECO:0000256" key="6">
    <source>
        <dbReference type="ARBA" id="ARBA00023136"/>
    </source>
</evidence>